<name>A0A328YF44_9FLAO</name>
<dbReference type="GO" id="GO:0071555">
    <property type="term" value="P:cell wall organization"/>
    <property type="evidence" value="ECO:0007669"/>
    <property type="project" value="UniProtKB-KW"/>
</dbReference>
<dbReference type="HAMAP" id="MF_02071">
    <property type="entry name" value="RlpA"/>
    <property type="match status" value="1"/>
</dbReference>
<feature type="domain" description="RlpA-like protein double-psi beta-barrel" evidence="5">
    <location>
        <begin position="94"/>
        <end position="180"/>
    </location>
</feature>
<dbReference type="EMBL" id="QLSZ01000008">
    <property type="protein sequence ID" value="RAR71285.1"/>
    <property type="molecule type" value="Genomic_DNA"/>
</dbReference>
<evidence type="ECO:0000313" key="6">
    <source>
        <dbReference type="EMBL" id="RAR71285.1"/>
    </source>
</evidence>
<dbReference type="GO" id="GO:0000270">
    <property type="term" value="P:peptidoglycan metabolic process"/>
    <property type="evidence" value="ECO:0007669"/>
    <property type="project" value="UniProtKB-UniRule"/>
</dbReference>
<comment type="function">
    <text evidence="3">Lytic transglycosylase with a strong preference for naked glycan strands that lack stem peptides.</text>
</comment>
<dbReference type="GO" id="GO:0008932">
    <property type="term" value="F:lytic endotransglycosylase activity"/>
    <property type="evidence" value="ECO:0007669"/>
    <property type="project" value="UniProtKB-UniRule"/>
</dbReference>
<dbReference type="PANTHER" id="PTHR34183:SF8">
    <property type="entry name" value="ENDOLYTIC PEPTIDOGLYCAN TRANSGLYCOSYLASE RLPA-RELATED"/>
    <property type="match status" value="1"/>
</dbReference>
<dbReference type="InterPro" id="IPR036908">
    <property type="entry name" value="RlpA-like_sf"/>
</dbReference>
<comment type="similarity">
    <text evidence="3 4">Belongs to the RlpA family.</text>
</comment>
<keyword evidence="6" id="KW-0449">Lipoprotein</keyword>
<dbReference type="InterPro" id="IPR034718">
    <property type="entry name" value="RlpA"/>
</dbReference>
<dbReference type="Proteomes" id="UP000248840">
    <property type="component" value="Unassembled WGS sequence"/>
</dbReference>
<dbReference type="EC" id="4.2.2.-" evidence="3"/>
<dbReference type="Pfam" id="PF03330">
    <property type="entry name" value="DPBB_1"/>
    <property type="match status" value="1"/>
</dbReference>
<dbReference type="InterPro" id="IPR009009">
    <property type="entry name" value="RlpA-like_DPBB"/>
</dbReference>
<evidence type="ECO:0000259" key="5">
    <source>
        <dbReference type="Pfam" id="PF03330"/>
    </source>
</evidence>
<protein>
    <recommendedName>
        <fullName evidence="3">Probable endolytic peptidoglycan transglycosylase RlpA</fullName>
        <ecNumber evidence="3">4.2.2.-</ecNumber>
    </recommendedName>
</protein>
<dbReference type="InterPro" id="IPR012997">
    <property type="entry name" value="RplA"/>
</dbReference>
<reference evidence="6 7" key="1">
    <citation type="submission" date="2018-06" db="EMBL/GenBank/DDBJ databases">
        <title>Genomic Encyclopedia of Archaeal and Bacterial Type Strains, Phase II (KMG-II): from individual species to whole genera.</title>
        <authorList>
            <person name="Goeker M."/>
        </authorList>
    </citation>
    <scope>NUCLEOTIDE SEQUENCE [LARGE SCALE GENOMIC DNA]</scope>
    <source>
        <strain evidence="6 7">DSM 25663</strain>
    </source>
</reference>
<accession>A0A328YF44</accession>
<dbReference type="CDD" id="cd22268">
    <property type="entry name" value="DPBB_RlpA-like"/>
    <property type="match status" value="1"/>
</dbReference>
<keyword evidence="1 3" id="KW-0456">Lyase</keyword>
<dbReference type="AlphaFoldDB" id="A0A328YF44"/>
<keyword evidence="7" id="KW-1185">Reference proteome</keyword>
<keyword evidence="2 3" id="KW-0961">Cell wall biogenesis/degradation</keyword>
<evidence type="ECO:0000313" key="7">
    <source>
        <dbReference type="Proteomes" id="UP000248840"/>
    </source>
</evidence>
<evidence type="ECO:0000256" key="3">
    <source>
        <dbReference type="HAMAP-Rule" id="MF_02071"/>
    </source>
</evidence>
<sequence length="186" mass="20954">MLPKNGAKYLYQNKDLFFVFVKNMFSMKNRILIILALIVTSLFFAQVIGTSKQDVKKIPKDSITKKNTTQENVVETDSTVAFKGKFKLYKKGAHASFYANRFHGHRTASGKIYDKNKLTAAHKSFPFGTKVRVTNEANGKSVVVEVIDRGPFVRGREIDLSRKAFYTIASSSGMGYIKVTLEVLQK</sequence>
<gene>
    <name evidence="3" type="primary">rlpA</name>
    <name evidence="6" type="ORF">CLV55_10822</name>
</gene>
<evidence type="ECO:0000256" key="4">
    <source>
        <dbReference type="RuleBase" id="RU003495"/>
    </source>
</evidence>
<dbReference type="Gene3D" id="2.40.40.10">
    <property type="entry name" value="RlpA-like domain"/>
    <property type="match status" value="1"/>
</dbReference>
<dbReference type="NCBIfam" id="TIGR00413">
    <property type="entry name" value="rlpA"/>
    <property type="match status" value="1"/>
</dbReference>
<dbReference type="SUPFAM" id="SSF50685">
    <property type="entry name" value="Barwin-like endoglucanases"/>
    <property type="match status" value="1"/>
</dbReference>
<evidence type="ECO:0000256" key="1">
    <source>
        <dbReference type="ARBA" id="ARBA00023239"/>
    </source>
</evidence>
<organism evidence="6 7">
    <name type="scientific">Flavobacterium aciduliphilum</name>
    <dbReference type="NCBI Taxonomy" id="1101402"/>
    <lineage>
        <taxon>Bacteria</taxon>
        <taxon>Pseudomonadati</taxon>
        <taxon>Bacteroidota</taxon>
        <taxon>Flavobacteriia</taxon>
        <taxon>Flavobacteriales</taxon>
        <taxon>Flavobacteriaceae</taxon>
        <taxon>Flavobacterium</taxon>
    </lineage>
</organism>
<evidence type="ECO:0000256" key="2">
    <source>
        <dbReference type="ARBA" id="ARBA00023316"/>
    </source>
</evidence>
<comment type="caution">
    <text evidence="6">The sequence shown here is derived from an EMBL/GenBank/DDBJ whole genome shotgun (WGS) entry which is preliminary data.</text>
</comment>
<proteinExistence type="inferred from homology"/>
<dbReference type="PANTHER" id="PTHR34183">
    <property type="entry name" value="ENDOLYTIC PEPTIDOGLYCAN TRANSGLYCOSYLASE RLPA"/>
    <property type="match status" value="1"/>
</dbReference>